<keyword evidence="4" id="KW-0564">Palmitate</keyword>
<evidence type="ECO:0000313" key="8">
    <source>
        <dbReference type="EMBL" id="CCE22926.1"/>
    </source>
</evidence>
<accession>G4SVF4</accession>
<dbReference type="Proteomes" id="UP000008315">
    <property type="component" value="Chromosome"/>
</dbReference>
<protein>
    <recommendedName>
        <fullName evidence="10">Lipoprotein</fullName>
    </recommendedName>
</protein>
<dbReference type="PATRIC" id="fig|271065.3.peg.1259"/>
<proteinExistence type="predicted"/>
<dbReference type="STRING" id="1091494.MEALZ_1236"/>
<dbReference type="AlphaFoldDB" id="G4SVF4"/>
<evidence type="ECO:0000256" key="7">
    <source>
        <dbReference type="SAM" id="MobiDB-lite"/>
    </source>
</evidence>
<dbReference type="HOGENOM" id="CLU_3119631_0_0_6"/>
<organism evidence="8 9">
    <name type="scientific">Methylotuvimicrobium alcaliphilum (strain DSM 19304 / NCIMB 14124 / VKM B-2133 / 20Z)</name>
    <name type="common">Methylomicrobium alcaliphilum</name>
    <dbReference type="NCBI Taxonomy" id="1091494"/>
    <lineage>
        <taxon>Bacteria</taxon>
        <taxon>Pseudomonadati</taxon>
        <taxon>Pseudomonadota</taxon>
        <taxon>Gammaproteobacteria</taxon>
        <taxon>Methylococcales</taxon>
        <taxon>Methylococcaceae</taxon>
        <taxon>Methylotuvimicrobium</taxon>
    </lineage>
</organism>
<evidence type="ECO:0000256" key="6">
    <source>
        <dbReference type="ARBA" id="ARBA00023288"/>
    </source>
</evidence>
<evidence type="ECO:0000256" key="2">
    <source>
        <dbReference type="ARBA" id="ARBA00022729"/>
    </source>
</evidence>
<comment type="subcellular location">
    <subcellularLocation>
        <location evidence="1">Cell outer membrane</location>
        <topology evidence="1">Lipid-anchor</topology>
    </subcellularLocation>
</comment>
<dbReference type="RefSeq" id="WP_014147724.1">
    <property type="nucleotide sequence ID" value="NC_016112.1"/>
</dbReference>
<reference evidence="9" key="1">
    <citation type="journal article" date="2012" name="J. Bacteriol.">
        <title>Genome sequence of the haloalkaliphilic methanotrophic bacterium Methylomicrobium alcaliphilum 20Z.</title>
        <authorList>
            <person name="Vuilleumier S."/>
            <person name="Khmelenina V.N."/>
            <person name="Bringel F."/>
            <person name="Reshetnikov A.S."/>
            <person name="Lajus A."/>
            <person name="Mangenot S."/>
            <person name="Rouy Z."/>
            <person name="Op den Camp H.J."/>
            <person name="Jetten M.S."/>
            <person name="Dispirito A.A."/>
            <person name="Dunfield P."/>
            <person name="Klotz M.G."/>
            <person name="Semrau J.D."/>
            <person name="Stein L.Y."/>
            <person name="Barbe V."/>
            <person name="Medigue C."/>
            <person name="Trotsenko Y.A."/>
            <person name="Kalyuzhnaya M.G."/>
        </authorList>
    </citation>
    <scope>NUCLEOTIDE SEQUENCE [LARGE SCALE GENOMIC DNA]</scope>
    <source>
        <strain evidence="9">DSM 19304 / NCIMB 14124 / VKM B-2133 / 20Z</strain>
    </source>
</reference>
<evidence type="ECO:0000256" key="3">
    <source>
        <dbReference type="ARBA" id="ARBA00023136"/>
    </source>
</evidence>
<evidence type="ECO:0000256" key="4">
    <source>
        <dbReference type="ARBA" id="ARBA00023139"/>
    </source>
</evidence>
<name>G4SVF4_META2</name>
<dbReference type="EMBL" id="FO082060">
    <property type="protein sequence ID" value="CCE22926.1"/>
    <property type="molecule type" value="Genomic_DNA"/>
</dbReference>
<keyword evidence="5" id="KW-0998">Cell outer membrane</keyword>
<dbReference type="PROSITE" id="PS51257">
    <property type="entry name" value="PROKAR_LIPOPROTEIN"/>
    <property type="match status" value="1"/>
</dbReference>
<dbReference type="Pfam" id="PF13627">
    <property type="entry name" value="LptM_cons"/>
    <property type="match status" value="1"/>
</dbReference>
<keyword evidence="3" id="KW-0472">Membrane</keyword>
<dbReference type="InterPro" id="IPR032831">
    <property type="entry name" value="LptM_cons"/>
</dbReference>
<dbReference type="GO" id="GO:0009279">
    <property type="term" value="C:cell outer membrane"/>
    <property type="evidence" value="ECO:0007669"/>
    <property type="project" value="UniProtKB-SubCell"/>
</dbReference>
<keyword evidence="2" id="KW-0732">Signal</keyword>
<sequence>MNYSKLLIAPFIALWITACGQTGPLYLPDGPAPIHVPKEQPTDIETDEED</sequence>
<keyword evidence="6" id="KW-0449">Lipoprotein</keyword>
<gene>
    <name evidence="8" type="ordered locus">MEALZ_1236</name>
</gene>
<dbReference type="NCBIfam" id="NF047847">
    <property type="entry name" value="SS_mature_LptM"/>
    <property type="match status" value="1"/>
</dbReference>
<evidence type="ECO:0000256" key="1">
    <source>
        <dbReference type="ARBA" id="ARBA00004459"/>
    </source>
</evidence>
<feature type="region of interest" description="Disordered" evidence="7">
    <location>
        <begin position="29"/>
        <end position="50"/>
    </location>
</feature>
<evidence type="ECO:0000313" key="9">
    <source>
        <dbReference type="Proteomes" id="UP000008315"/>
    </source>
</evidence>
<evidence type="ECO:0000256" key="5">
    <source>
        <dbReference type="ARBA" id="ARBA00023237"/>
    </source>
</evidence>
<keyword evidence="9" id="KW-1185">Reference proteome</keyword>
<evidence type="ECO:0008006" key="10">
    <source>
        <dbReference type="Google" id="ProtNLM"/>
    </source>
</evidence>
<dbReference type="KEGG" id="mah:MEALZ_1236"/>